<dbReference type="PANTHER" id="PTHR46438">
    <property type="entry name" value="ALPHA/BETA-HYDROLASES SUPERFAMILY PROTEIN"/>
    <property type="match status" value="1"/>
</dbReference>
<feature type="domain" description="AB hydrolase-1" evidence="1">
    <location>
        <begin position="36"/>
        <end position="285"/>
    </location>
</feature>
<dbReference type="GO" id="GO:0016787">
    <property type="term" value="F:hydrolase activity"/>
    <property type="evidence" value="ECO:0007669"/>
    <property type="project" value="UniProtKB-KW"/>
</dbReference>
<protein>
    <submittedName>
        <fullName evidence="2">Alpha/beta fold hydrolase</fullName>
    </submittedName>
</protein>
<organism evidence="2">
    <name type="scientific">Oscillatoriales cyanobacterium SpSt-418</name>
    <dbReference type="NCBI Taxonomy" id="2282169"/>
    <lineage>
        <taxon>Bacteria</taxon>
        <taxon>Bacillati</taxon>
        <taxon>Cyanobacteriota</taxon>
        <taxon>Cyanophyceae</taxon>
        <taxon>Oscillatoriophycideae</taxon>
        <taxon>Oscillatoriales</taxon>
    </lineage>
</organism>
<evidence type="ECO:0000259" key="1">
    <source>
        <dbReference type="Pfam" id="PF12697"/>
    </source>
</evidence>
<dbReference type="SUPFAM" id="SSF53474">
    <property type="entry name" value="alpha/beta-Hydrolases"/>
    <property type="match status" value="1"/>
</dbReference>
<dbReference type="Pfam" id="PF12697">
    <property type="entry name" value="Abhydrolase_6"/>
    <property type="match status" value="1"/>
</dbReference>
<name>A0A7C3KEU4_9CYAN</name>
<accession>A0A7C3KEU4</accession>
<dbReference type="PRINTS" id="PR00111">
    <property type="entry name" value="ABHYDROLASE"/>
</dbReference>
<dbReference type="InterPro" id="IPR000073">
    <property type="entry name" value="AB_hydrolase_1"/>
</dbReference>
<comment type="caution">
    <text evidence="2">The sequence shown here is derived from an EMBL/GenBank/DDBJ whole genome shotgun (WGS) entry which is preliminary data.</text>
</comment>
<dbReference type="EMBL" id="DSRU01000230">
    <property type="protein sequence ID" value="HFM99224.1"/>
    <property type="molecule type" value="Genomic_DNA"/>
</dbReference>
<dbReference type="PRINTS" id="PR00412">
    <property type="entry name" value="EPOXHYDRLASE"/>
</dbReference>
<dbReference type="Gene3D" id="3.40.50.1820">
    <property type="entry name" value="alpha/beta hydrolase"/>
    <property type="match status" value="1"/>
</dbReference>
<dbReference type="PANTHER" id="PTHR46438:SF2">
    <property type="entry name" value="ALPHA_BETA-HYDROLASES SUPERFAMILY PROTEIN"/>
    <property type="match status" value="1"/>
</dbReference>
<dbReference type="InterPro" id="IPR029058">
    <property type="entry name" value="AB_hydrolase_fold"/>
</dbReference>
<dbReference type="InterPro" id="IPR000639">
    <property type="entry name" value="Epox_hydrolase-like"/>
</dbReference>
<evidence type="ECO:0000313" key="2">
    <source>
        <dbReference type="EMBL" id="HFM99224.1"/>
    </source>
</evidence>
<reference evidence="2" key="1">
    <citation type="journal article" date="2020" name="mSystems">
        <title>Genome- and Community-Level Interaction Insights into Carbon Utilization and Element Cycling Functions of Hydrothermarchaeota in Hydrothermal Sediment.</title>
        <authorList>
            <person name="Zhou Z."/>
            <person name="Liu Y."/>
            <person name="Xu W."/>
            <person name="Pan J."/>
            <person name="Luo Z.H."/>
            <person name="Li M."/>
        </authorList>
    </citation>
    <scope>NUCLEOTIDE SEQUENCE [LARGE SCALE GENOMIC DNA]</scope>
    <source>
        <strain evidence="2">SpSt-418</strain>
    </source>
</reference>
<sequence length="296" mass="32303">MAVVIESLAKQSLEKHFWNWQGHQICYTTAGAGQPIVLIHGFGASIGHWRKNIPVLAAAGYQVYALDLLGLGASDKPLVPYSVELWQALLSDFYQTHINTPAIWVGNSIGGLLALSMLADFPEMAQGGVLLNAAGGLSHRPDELNLPLRLMMGAFNQAVRSPFGALVFNQVRRKSNIRRSLRQVYRDAAAVTDELVDMLYEPSCHPGAAKVFASIITAPPGPSPIELLPKVKSPLLVIWGEADPWTPIDGAKVYQEFAQQHPVKVVGIPDTGHCPHDERPEAVNALILEWLEELNS</sequence>
<proteinExistence type="predicted"/>
<gene>
    <name evidence="2" type="ORF">ENR64_15990</name>
</gene>
<dbReference type="AlphaFoldDB" id="A0A7C3KEU4"/>
<keyword evidence="2" id="KW-0378">Hydrolase</keyword>